<gene>
    <name evidence="2" type="ORF">I206_05185</name>
    <name evidence="3" type="ORF">I206_107270</name>
</gene>
<proteinExistence type="predicted"/>
<dbReference type="Gene3D" id="3.30.2130.10">
    <property type="entry name" value="VC0802-like"/>
    <property type="match status" value="1"/>
</dbReference>
<keyword evidence="4" id="KW-1185">Reference proteome</keyword>
<dbReference type="GO" id="GO:0006520">
    <property type="term" value="P:amino acid metabolic process"/>
    <property type="evidence" value="ECO:0007669"/>
    <property type="project" value="UniProtKB-ARBA"/>
</dbReference>
<organism evidence="2">
    <name type="scientific">Kwoniella pini CBS 10737</name>
    <dbReference type="NCBI Taxonomy" id="1296096"/>
    <lineage>
        <taxon>Eukaryota</taxon>
        <taxon>Fungi</taxon>
        <taxon>Dikarya</taxon>
        <taxon>Basidiomycota</taxon>
        <taxon>Agaricomycotina</taxon>
        <taxon>Tremellomycetes</taxon>
        <taxon>Tremellales</taxon>
        <taxon>Cryptococcaceae</taxon>
        <taxon>Kwoniella</taxon>
    </lineage>
</organism>
<protein>
    <recommendedName>
        <fullName evidence="1">CASTOR ACT domain-containing protein</fullName>
    </recommendedName>
</protein>
<dbReference type="GeneID" id="30173554"/>
<reference evidence="3" key="2">
    <citation type="submission" date="2013-07" db="EMBL/GenBank/DDBJ databases">
        <authorList>
            <consortium name="The Broad Institute Genome Sequencing Platform"/>
            <person name="Cuomo C."/>
            <person name="Litvintseva A."/>
            <person name="Chen Y."/>
            <person name="Heitman J."/>
            <person name="Sun S."/>
            <person name="Springer D."/>
            <person name="Dromer F."/>
            <person name="Young S.K."/>
            <person name="Zeng Q."/>
            <person name="Gargeya S."/>
            <person name="Fitzgerald M."/>
            <person name="Abouelleil A."/>
            <person name="Alvarado L."/>
            <person name="Berlin A.M."/>
            <person name="Chapman S.B."/>
            <person name="Dewar J."/>
            <person name="Goldberg J."/>
            <person name="Griggs A."/>
            <person name="Gujja S."/>
            <person name="Hansen M."/>
            <person name="Howarth C."/>
            <person name="Imamovic A."/>
            <person name="Larimer J."/>
            <person name="McCowan C."/>
            <person name="Murphy C."/>
            <person name="Pearson M."/>
            <person name="Priest M."/>
            <person name="Roberts A."/>
            <person name="Saif S."/>
            <person name="Shea T."/>
            <person name="Sykes S."/>
            <person name="Wortman J."/>
            <person name="Nusbaum C."/>
            <person name="Birren B."/>
        </authorList>
    </citation>
    <scope>NUCLEOTIDE SEQUENCE</scope>
    <source>
        <strain evidence="3">CBS 10737</strain>
    </source>
</reference>
<dbReference type="CDD" id="cd04868">
    <property type="entry name" value="ACT_AK-like"/>
    <property type="match status" value="1"/>
</dbReference>
<evidence type="ECO:0000313" key="2">
    <source>
        <dbReference type="EMBL" id="OCF48408.1"/>
    </source>
</evidence>
<dbReference type="SUPFAM" id="SSF55021">
    <property type="entry name" value="ACT-like"/>
    <property type="match status" value="1"/>
</dbReference>
<name>A0A1B9HYU0_9TREE</name>
<dbReference type="GO" id="GO:0046394">
    <property type="term" value="P:carboxylic acid biosynthetic process"/>
    <property type="evidence" value="ECO:0007669"/>
    <property type="project" value="UniProtKB-ARBA"/>
</dbReference>
<dbReference type="Pfam" id="PF13840">
    <property type="entry name" value="ACT_7"/>
    <property type="match status" value="1"/>
</dbReference>
<dbReference type="InterPro" id="IPR051719">
    <property type="entry name" value="CASTOR_mTORC1"/>
</dbReference>
<dbReference type="Proteomes" id="UP000094020">
    <property type="component" value="Chromosome 10"/>
</dbReference>
<feature type="domain" description="CASTOR ACT" evidence="1">
    <location>
        <begin position="92"/>
        <end position="150"/>
    </location>
</feature>
<dbReference type="EMBL" id="KI894013">
    <property type="protein sequence ID" value="OCF48408.1"/>
    <property type="molecule type" value="Genomic_DNA"/>
</dbReference>
<dbReference type="PANTHER" id="PTHR31131">
    <property type="entry name" value="CHROMOSOME 1, WHOLE GENOME SHOTGUN SEQUENCE"/>
    <property type="match status" value="1"/>
</dbReference>
<dbReference type="RefSeq" id="XP_019009627.1">
    <property type="nucleotide sequence ID" value="XM_019156909.1"/>
</dbReference>
<dbReference type="InterPro" id="IPR027795">
    <property type="entry name" value="CASTOR_ACT_dom"/>
</dbReference>
<accession>A0A1B9HYU0</accession>
<sequence>MSNSSLNKTISALHLIPQPWSIYTFFYPLSIISQITQEMYEKYPYFSVTRGPDGISIVVAFPSEEKGIIVEGEVRNLIELGPGDAGRWFGPWKAIKIRGPLYIGLTGILHEFLTPLRKVEINIYAISTWPTDYILVPAEKLDKALKVLKEDGWHVVEPNDHTESISLH</sequence>
<evidence type="ECO:0000313" key="4">
    <source>
        <dbReference type="Proteomes" id="UP000094020"/>
    </source>
</evidence>
<evidence type="ECO:0000313" key="3">
    <source>
        <dbReference type="EMBL" id="WWC73303.1"/>
    </source>
</evidence>
<dbReference type="PANTHER" id="PTHR31131:SF6">
    <property type="entry name" value="CASTOR ACT DOMAIN-CONTAINING PROTEIN"/>
    <property type="match status" value="1"/>
</dbReference>
<dbReference type="EMBL" id="CP144528">
    <property type="protein sequence ID" value="WWC73303.1"/>
    <property type="molecule type" value="Genomic_DNA"/>
</dbReference>
<dbReference type="AlphaFoldDB" id="A0A1B9HYU0"/>
<reference evidence="2" key="1">
    <citation type="submission" date="2013-07" db="EMBL/GenBank/DDBJ databases">
        <title>The Genome Sequence of Cryptococcus pinus CBS10737.</title>
        <authorList>
            <consortium name="The Broad Institute Genome Sequencing Platform"/>
            <person name="Cuomo C."/>
            <person name="Litvintseva A."/>
            <person name="Chen Y."/>
            <person name="Heitman J."/>
            <person name="Sun S."/>
            <person name="Springer D."/>
            <person name="Dromer F."/>
            <person name="Young S.K."/>
            <person name="Zeng Q."/>
            <person name="Gargeya S."/>
            <person name="Fitzgerald M."/>
            <person name="Abouelleil A."/>
            <person name="Alvarado L."/>
            <person name="Berlin A.M."/>
            <person name="Chapman S.B."/>
            <person name="Dewar J."/>
            <person name="Goldberg J."/>
            <person name="Griggs A."/>
            <person name="Gujja S."/>
            <person name="Hansen M."/>
            <person name="Howarth C."/>
            <person name="Imamovic A."/>
            <person name="Larimer J."/>
            <person name="McCowan C."/>
            <person name="Murphy C."/>
            <person name="Pearson M."/>
            <person name="Priest M."/>
            <person name="Roberts A."/>
            <person name="Saif S."/>
            <person name="Shea T."/>
            <person name="Sykes S."/>
            <person name="Wortman J."/>
            <person name="Nusbaum C."/>
            <person name="Birren B."/>
        </authorList>
    </citation>
    <scope>NUCLEOTIDE SEQUENCE [LARGE SCALE GENOMIC DNA]</scope>
    <source>
        <strain evidence="2">CBS 10737</strain>
    </source>
</reference>
<reference evidence="2" key="3">
    <citation type="submission" date="2016-07" db="EMBL/GenBank/DDBJ databases">
        <title>Evolution of pathogenesis and genome organization in the Tremellales.</title>
        <authorList>
            <person name="Cuomo C."/>
            <person name="Litvintseva A."/>
            <person name="Heitman J."/>
            <person name="Chen Y."/>
            <person name="Sun S."/>
            <person name="Springer D."/>
            <person name="Dromer F."/>
            <person name="Young S."/>
            <person name="Zeng Q."/>
            <person name="Chapman S."/>
            <person name="Gujja S."/>
            <person name="Saif S."/>
            <person name="Birren B."/>
        </authorList>
    </citation>
    <scope>NUCLEOTIDE SEQUENCE</scope>
    <source>
        <strain evidence="2">CBS 10737</strain>
    </source>
</reference>
<dbReference type="KEGG" id="kpin:30173554"/>
<dbReference type="InterPro" id="IPR045865">
    <property type="entry name" value="ACT-like_dom_sf"/>
</dbReference>
<dbReference type="OrthoDB" id="58529at2759"/>
<reference evidence="3" key="4">
    <citation type="submission" date="2024-02" db="EMBL/GenBank/DDBJ databases">
        <title>Comparative genomics of Cryptococcus and Kwoniella reveals pathogenesis evolution and contrasting modes of karyotype evolution via chromosome fusion or intercentromeric recombination.</title>
        <authorList>
            <person name="Coelho M.A."/>
            <person name="David-Palma M."/>
            <person name="Shea T."/>
            <person name="Bowers K."/>
            <person name="McGinley-Smith S."/>
            <person name="Mohammad A.W."/>
            <person name="Gnirke A."/>
            <person name="Yurkov A.M."/>
            <person name="Nowrousian M."/>
            <person name="Sun S."/>
            <person name="Cuomo C.A."/>
            <person name="Heitman J."/>
        </authorList>
    </citation>
    <scope>NUCLEOTIDE SEQUENCE</scope>
    <source>
        <strain evidence="3">CBS 10737</strain>
    </source>
</reference>
<evidence type="ECO:0000259" key="1">
    <source>
        <dbReference type="Pfam" id="PF13840"/>
    </source>
</evidence>